<protein>
    <submittedName>
        <fullName evidence="1">Uncharacterized protein</fullName>
    </submittedName>
</protein>
<dbReference type="Gene3D" id="6.20.20.10">
    <property type="match status" value="1"/>
</dbReference>
<name>A0A6B3C6Z5_9ACTN</name>
<proteinExistence type="predicted"/>
<dbReference type="RefSeq" id="WP_164323606.1">
    <property type="nucleotide sequence ID" value="NZ_JAAGLU010000060.1"/>
</dbReference>
<dbReference type="EMBL" id="JAAGLU010000060">
    <property type="protein sequence ID" value="NEC92184.1"/>
    <property type="molecule type" value="Genomic_DNA"/>
</dbReference>
<gene>
    <name evidence="1" type="ORF">G3I71_41905</name>
</gene>
<accession>A0A6B3C6Z5</accession>
<comment type="caution">
    <text evidence="1">The sequence shown here is derived from an EMBL/GenBank/DDBJ whole genome shotgun (WGS) entry which is preliminary data.</text>
</comment>
<evidence type="ECO:0000313" key="1">
    <source>
        <dbReference type="EMBL" id="NEC92184.1"/>
    </source>
</evidence>
<dbReference type="AlphaFoldDB" id="A0A6B3C6Z5"/>
<reference evidence="1" key="1">
    <citation type="submission" date="2020-01" db="EMBL/GenBank/DDBJ databases">
        <title>Insect and environment-associated Actinomycetes.</title>
        <authorList>
            <person name="Currrie C."/>
            <person name="Chevrette M."/>
            <person name="Carlson C."/>
            <person name="Stubbendieck R."/>
            <person name="Wendt-Pienkowski E."/>
        </authorList>
    </citation>
    <scope>NUCLEOTIDE SEQUENCE</scope>
    <source>
        <strain evidence="1">SID12501</strain>
    </source>
</reference>
<organism evidence="1">
    <name type="scientific">Streptomyces sp. SID12501</name>
    <dbReference type="NCBI Taxonomy" id="2706042"/>
    <lineage>
        <taxon>Bacteria</taxon>
        <taxon>Bacillati</taxon>
        <taxon>Actinomycetota</taxon>
        <taxon>Actinomycetes</taxon>
        <taxon>Kitasatosporales</taxon>
        <taxon>Streptomycetaceae</taxon>
        <taxon>Streptomyces</taxon>
    </lineage>
</organism>
<sequence>MLVAMAAAVLWLGGYAALCAVKPFSPCRKCAGTGEVECFQKVRTCPRCRGKRLRLRVGRRAHNRWRRTYDDGTR</sequence>